<gene>
    <name evidence="1" type="ORF">GCM10023208_25370</name>
</gene>
<organism evidence="1 2">
    <name type="scientific">Erythrobacter westpacificensis</name>
    <dbReference type="NCBI Taxonomy" id="1055231"/>
    <lineage>
        <taxon>Bacteria</taxon>
        <taxon>Pseudomonadati</taxon>
        <taxon>Pseudomonadota</taxon>
        <taxon>Alphaproteobacteria</taxon>
        <taxon>Sphingomonadales</taxon>
        <taxon>Erythrobacteraceae</taxon>
        <taxon>Erythrobacter/Porphyrobacter group</taxon>
        <taxon>Erythrobacter</taxon>
    </lineage>
</organism>
<evidence type="ECO:0000313" key="2">
    <source>
        <dbReference type="Proteomes" id="UP001500518"/>
    </source>
</evidence>
<protein>
    <recommendedName>
        <fullName evidence="3">GIY-YIG domain-containing protein</fullName>
    </recommendedName>
</protein>
<evidence type="ECO:0008006" key="3">
    <source>
        <dbReference type="Google" id="ProtNLM"/>
    </source>
</evidence>
<name>A0ABP9KH23_9SPHN</name>
<reference evidence="2" key="1">
    <citation type="journal article" date="2019" name="Int. J. Syst. Evol. Microbiol.">
        <title>The Global Catalogue of Microorganisms (GCM) 10K type strain sequencing project: providing services to taxonomists for standard genome sequencing and annotation.</title>
        <authorList>
            <consortium name="The Broad Institute Genomics Platform"/>
            <consortium name="The Broad Institute Genome Sequencing Center for Infectious Disease"/>
            <person name="Wu L."/>
            <person name="Ma J."/>
        </authorList>
    </citation>
    <scope>NUCLEOTIDE SEQUENCE [LARGE SCALE GENOMIC DNA]</scope>
    <source>
        <strain evidence="2">JCM 18014</strain>
    </source>
</reference>
<dbReference type="CDD" id="cd00719">
    <property type="entry name" value="GIY-YIG_SF"/>
    <property type="match status" value="1"/>
</dbReference>
<dbReference type="Proteomes" id="UP001500518">
    <property type="component" value="Unassembled WGS sequence"/>
</dbReference>
<proteinExistence type="predicted"/>
<evidence type="ECO:0000313" key="1">
    <source>
        <dbReference type="EMBL" id="GAA5058705.1"/>
    </source>
</evidence>
<sequence>MKQQFSRSQLETDGFVGWMTFDYLSAADPCPTSGGVYVVIRTDQNPPCFLDQSCGGWFKDRDPTVPHGTLVANWVEDAEVVYIGKANNLRRRLSEFAKFGAGKKIGHWGGRLIWQLGESSTLLVGWKETSGLEPALVEAKMIADFRAAYGHPPFANDPHRMGA</sequence>
<dbReference type="RefSeq" id="WP_346033407.1">
    <property type="nucleotide sequence ID" value="NZ_BAABHV010000019.1"/>
</dbReference>
<dbReference type="EMBL" id="BAABHV010000019">
    <property type="protein sequence ID" value="GAA5058705.1"/>
    <property type="molecule type" value="Genomic_DNA"/>
</dbReference>
<keyword evidence="2" id="KW-1185">Reference proteome</keyword>
<accession>A0ABP9KH23</accession>
<comment type="caution">
    <text evidence="1">The sequence shown here is derived from an EMBL/GenBank/DDBJ whole genome shotgun (WGS) entry which is preliminary data.</text>
</comment>